<accession>A0A0A9AVM7</accession>
<reference evidence="1" key="2">
    <citation type="journal article" date="2015" name="Data Brief">
        <title>Shoot transcriptome of the giant reed, Arundo donax.</title>
        <authorList>
            <person name="Barrero R.A."/>
            <person name="Guerrero F.D."/>
            <person name="Moolhuijzen P."/>
            <person name="Goolsby J.A."/>
            <person name="Tidwell J."/>
            <person name="Bellgard S.E."/>
            <person name="Bellgard M.I."/>
        </authorList>
    </citation>
    <scope>NUCLEOTIDE SEQUENCE</scope>
    <source>
        <tissue evidence="1">Shoot tissue taken approximately 20 cm above the soil surface</tissue>
    </source>
</reference>
<evidence type="ECO:0000313" key="1">
    <source>
        <dbReference type="EMBL" id="JAD55156.1"/>
    </source>
</evidence>
<organism evidence="1">
    <name type="scientific">Arundo donax</name>
    <name type="common">Giant reed</name>
    <name type="synonym">Donax arundinaceus</name>
    <dbReference type="NCBI Taxonomy" id="35708"/>
    <lineage>
        <taxon>Eukaryota</taxon>
        <taxon>Viridiplantae</taxon>
        <taxon>Streptophyta</taxon>
        <taxon>Embryophyta</taxon>
        <taxon>Tracheophyta</taxon>
        <taxon>Spermatophyta</taxon>
        <taxon>Magnoliopsida</taxon>
        <taxon>Liliopsida</taxon>
        <taxon>Poales</taxon>
        <taxon>Poaceae</taxon>
        <taxon>PACMAD clade</taxon>
        <taxon>Arundinoideae</taxon>
        <taxon>Arundineae</taxon>
        <taxon>Arundo</taxon>
    </lineage>
</organism>
<name>A0A0A9AVM7_ARUDO</name>
<dbReference type="EMBL" id="GBRH01242739">
    <property type="protein sequence ID" value="JAD55156.1"/>
    <property type="molecule type" value="Transcribed_RNA"/>
</dbReference>
<protein>
    <submittedName>
        <fullName evidence="1">Uncharacterized protein</fullName>
    </submittedName>
</protein>
<proteinExistence type="predicted"/>
<dbReference type="AlphaFoldDB" id="A0A0A9AVM7"/>
<reference evidence="1" key="1">
    <citation type="submission" date="2014-09" db="EMBL/GenBank/DDBJ databases">
        <authorList>
            <person name="Magalhaes I.L.F."/>
            <person name="Oliveira U."/>
            <person name="Santos F.R."/>
            <person name="Vidigal T.H.D.A."/>
            <person name="Brescovit A.D."/>
            <person name="Santos A.J."/>
        </authorList>
    </citation>
    <scope>NUCLEOTIDE SEQUENCE</scope>
    <source>
        <tissue evidence="1">Shoot tissue taken approximately 20 cm above the soil surface</tissue>
    </source>
</reference>
<sequence length="52" mass="6062">MSSISAHFMRKLLSPFQHLQNGCQETSTISVNHIISHPQNCLQEIKYIRHRT</sequence>